<evidence type="ECO:0000259" key="1">
    <source>
        <dbReference type="PROSITE" id="PS50011"/>
    </source>
</evidence>
<feature type="domain" description="Protein kinase" evidence="1">
    <location>
        <begin position="1"/>
        <end position="75"/>
    </location>
</feature>
<dbReference type="GO" id="GO:0005524">
    <property type="term" value="F:ATP binding"/>
    <property type="evidence" value="ECO:0007669"/>
    <property type="project" value="InterPro"/>
</dbReference>
<proteinExistence type="predicted"/>
<dbReference type="EMBL" id="DS022242">
    <property type="protein sequence ID" value="EWG36754.1"/>
    <property type="molecule type" value="Genomic_DNA"/>
</dbReference>
<dbReference type="AlphaFoldDB" id="W7LMV8"/>
<dbReference type="GO" id="GO:0004672">
    <property type="term" value="F:protein kinase activity"/>
    <property type="evidence" value="ECO:0007669"/>
    <property type="project" value="InterPro"/>
</dbReference>
<dbReference type="EMBL" id="CM000578">
    <property type="protein sequence ID" value="EWG36754.1"/>
    <property type="molecule type" value="Genomic_DNA"/>
</dbReference>
<dbReference type="InterPro" id="IPR000719">
    <property type="entry name" value="Prot_kinase_dom"/>
</dbReference>
<evidence type="ECO:0000313" key="2">
    <source>
        <dbReference type="EMBL" id="EWG36754.1"/>
    </source>
</evidence>
<dbReference type="KEGG" id="fvr:FVEG_14709"/>
<sequence length="75" mass="9113">MVHSFNVLNMDPMAGQLVFNTAIILRNYDLGTHRYVTETRIFHQNNYIIPERRQNYSRYWTAVLIRRAWELVVVW</sequence>
<protein>
    <recommendedName>
        <fullName evidence="1">Protein kinase domain-containing protein</fullName>
    </recommendedName>
</protein>
<gene>
    <name evidence="2" type="ORF">FVEG_14709</name>
</gene>
<reference evidence="2 3" key="1">
    <citation type="journal article" date="2010" name="Nature">
        <title>Comparative genomics reveals mobile pathogenicity chromosomes in Fusarium.</title>
        <authorList>
            <person name="Ma L.J."/>
            <person name="van der Does H.C."/>
            <person name="Borkovich K.A."/>
            <person name="Coleman J.J."/>
            <person name="Daboussi M.J."/>
            <person name="Di Pietro A."/>
            <person name="Dufresne M."/>
            <person name="Freitag M."/>
            <person name="Grabherr M."/>
            <person name="Henrissat B."/>
            <person name="Houterman P.M."/>
            <person name="Kang S."/>
            <person name="Shim W.B."/>
            <person name="Woloshuk C."/>
            <person name="Xie X."/>
            <person name="Xu J.R."/>
            <person name="Antoniw J."/>
            <person name="Baker S.E."/>
            <person name="Bluhm B.H."/>
            <person name="Breakspear A."/>
            <person name="Brown D.W."/>
            <person name="Butchko R.A."/>
            <person name="Chapman S."/>
            <person name="Coulson R."/>
            <person name="Coutinho P.M."/>
            <person name="Danchin E.G."/>
            <person name="Diener A."/>
            <person name="Gale L.R."/>
            <person name="Gardiner D.M."/>
            <person name="Goff S."/>
            <person name="Hammond-Kosack K.E."/>
            <person name="Hilburn K."/>
            <person name="Hua-Van A."/>
            <person name="Jonkers W."/>
            <person name="Kazan K."/>
            <person name="Kodira C.D."/>
            <person name="Koehrsen M."/>
            <person name="Kumar L."/>
            <person name="Lee Y.H."/>
            <person name="Li L."/>
            <person name="Manners J.M."/>
            <person name="Miranda-Saavedra D."/>
            <person name="Mukherjee M."/>
            <person name="Park G."/>
            <person name="Park J."/>
            <person name="Park S.Y."/>
            <person name="Proctor R.H."/>
            <person name="Regev A."/>
            <person name="Ruiz-Roldan M.C."/>
            <person name="Sain D."/>
            <person name="Sakthikumar S."/>
            <person name="Sykes S."/>
            <person name="Schwartz D.C."/>
            <person name="Turgeon B.G."/>
            <person name="Wapinski I."/>
            <person name="Yoder O."/>
            <person name="Young S."/>
            <person name="Zeng Q."/>
            <person name="Zhou S."/>
            <person name="Galagan J."/>
            <person name="Cuomo C.A."/>
            <person name="Kistler H.C."/>
            <person name="Rep M."/>
        </authorList>
    </citation>
    <scope>NUCLEOTIDE SEQUENCE [LARGE SCALE GENOMIC DNA]</scope>
    <source>
        <strain evidence="3">M3125 / FGSC 7600</strain>
    </source>
</reference>
<name>W7LMV8_GIBM7</name>
<keyword evidence="3" id="KW-1185">Reference proteome</keyword>
<dbReference type="PROSITE" id="PS50011">
    <property type="entry name" value="PROTEIN_KINASE_DOM"/>
    <property type="match status" value="1"/>
</dbReference>
<accession>W7LMV8</accession>
<evidence type="ECO:0000313" key="3">
    <source>
        <dbReference type="Proteomes" id="UP000009096"/>
    </source>
</evidence>
<dbReference type="Proteomes" id="UP000009096">
    <property type="component" value="Chromosome 1"/>
</dbReference>
<dbReference type="VEuPathDB" id="FungiDB:FVEG_14709"/>
<organism evidence="2 3">
    <name type="scientific">Gibberella moniliformis (strain M3125 / FGSC 7600)</name>
    <name type="common">Maize ear and stalk rot fungus</name>
    <name type="synonym">Fusarium verticillioides</name>
    <dbReference type="NCBI Taxonomy" id="334819"/>
    <lineage>
        <taxon>Eukaryota</taxon>
        <taxon>Fungi</taxon>
        <taxon>Dikarya</taxon>
        <taxon>Ascomycota</taxon>
        <taxon>Pezizomycotina</taxon>
        <taxon>Sordariomycetes</taxon>
        <taxon>Hypocreomycetidae</taxon>
        <taxon>Hypocreales</taxon>
        <taxon>Nectriaceae</taxon>
        <taxon>Fusarium</taxon>
        <taxon>Fusarium fujikuroi species complex</taxon>
    </lineage>
</organism>
<dbReference type="RefSeq" id="XP_018742945.1">
    <property type="nucleotide sequence ID" value="XM_018903677.1"/>
</dbReference>
<dbReference type="GeneID" id="30071585"/>